<dbReference type="Gene3D" id="3.90.76.10">
    <property type="entry name" value="Dipeptide-binding Protein, Domain 1"/>
    <property type="match status" value="1"/>
</dbReference>
<dbReference type="Pfam" id="PF00496">
    <property type="entry name" value="SBP_bac_5"/>
    <property type="match status" value="1"/>
</dbReference>
<accession>A0ABV1IE53</accession>
<dbReference type="PIRSF" id="PIRSF002741">
    <property type="entry name" value="MppA"/>
    <property type="match status" value="1"/>
</dbReference>
<dbReference type="PROSITE" id="PS51257">
    <property type="entry name" value="PROKAR_LIPOPROTEIN"/>
    <property type="match status" value="1"/>
</dbReference>
<dbReference type="InterPro" id="IPR030678">
    <property type="entry name" value="Peptide/Ni-bd"/>
</dbReference>
<dbReference type="PANTHER" id="PTHR30290:SF83">
    <property type="entry name" value="ABC TRANSPORTER SUBSTRATE-BINDING PROTEIN"/>
    <property type="match status" value="1"/>
</dbReference>
<proteinExistence type="predicted"/>
<dbReference type="InterPro" id="IPR039424">
    <property type="entry name" value="SBP_5"/>
</dbReference>
<dbReference type="Gene3D" id="3.40.190.10">
    <property type="entry name" value="Periplasmic binding protein-like II"/>
    <property type="match status" value="1"/>
</dbReference>
<sequence>MSLDRNGGGVTRRTFVKGGLAASALAALAACGKNGNAASGQGDSAVKASDGGTFKYYISDPVAIDPYNLQESEGTQVGHVLFDSLVEWDWDKSDVKAKAAESWEINDDNTVFTFHLKDAKFHNGDPVTAESFKRGWQRLVDPSMTTPGEIGYHLSPVVGYDEMAQGSAKEISGLTCPDDKTFVVTLSAPMADFLAVCCHPGLAPVPQAAIDDPDSFLLAPIGNGPFMMDGKWESGQYINVKRFEDYYGDKPALDAINFSIQKDPKTAYSELEAGNMDFCQIPTGRIQELSEKYGKSVDGYTISPSRQALLGAEASVYYLAVNLNDETMANKDLRHAISLAINRQNIVDTLYEGGREPADNVFPPIIDKKGGSWEFAEYDPEKAKQIIDEKGLAGTTVKLSYNSGGGHEDVMSCIQADLQAVGLTAEQDTKEWAAYLQGLTDGTFQLGRLGWIADYPTLDNFIYPNFYSTADNNYSRYANPEVDAAIDAARAIADEDERKDAYRAINKMVADDMPIIPIMFYCHCHVASDRVNELFYNAQGIADLGHASLKG</sequence>
<organism evidence="3 4">
    <name type="scientific">Paratractidigestivibacter faecalis</name>
    <dbReference type="NCBI Taxonomy" id="2292441"/>
    <lineage>
        <taxon>Bacteria</taxon>
        <taxon>Bacillati</taxon>
        <taxon>Actinomycetota</taxon>
        <taxon>Coriobacteriia</taxon>
        <taxon>Coriobacteriales</taxon>
        <taxon>Atopobiaceae</taxon>
        <taxon>Paratractidigestivibacter</taxon>
    </lineage>
</organism>
<dbReference type="InterPro" id="IPR000914">
    <property type="entry name" value="SBP_5_dom"/>
</dbReference>
<dbReference type="Gene3D" id="3.10.105.10">
    <property type="entry name" value="Dipeptide-binding Protein, Domain 3"/>
    <property type="match status" value="1"/>
</dbReference>
<evidence type="ECO:0000256" key="1">
    <source>
        <dbReference type="SAM" id="SignalP"/>
    </source>
</evidence>
<keyword evidence="4" id="KW-1185">Reference proteome</keyword>
<evidence type="ECO:0000313" key="4">
    <source>
        <dbReference type="Proteomes" id="UP001478817"/>
    </source>
</evidence>
<gene>
    <name evidence="3" type="ORF">AAAT05_02285</name>
</gene>
<dbReference type="PANTHER" id="PTHR30290">
    <property type="entry name" value="PERIPLASMIC BINDING COMPONENT OF ABC TRANSPORTER"/>
    <property type="match status" value="1"/>
</dbReference>
<feature type="domain" description="Solute-binding protein family 5" evidence="2">
    <location>
        <begin position="96"/>
        <end position="472"/>
    </location>
</feature>
<dbReference type="CDD" id="cd00995">
    <property type="entry name" value="PBP2_NikA_DppA_OppA_like"/>
    <property type="match status" value="1"/>
</dbReference>
<comment type="caution">
    <text evidence="3">The sequence shown here is derived from an EMBL/GenBank/DDBJ whole genome shotgun (WGS) entry which is preliminary data.</text>
</comment>
<feature type="chain" id="PRO_5046277701" evidence="1">
    <location>
        <begin position="30"/>
        <end position="551"/>
    </location>
</feature>
<keyword evidence="1" id="KW-0732">Signal</keyword>
<reference evidence="3 4" key="1">
    <citation type="submission" date="2024-04" db="EMBL/GenBank/DDBJ databases">
        <title>Human intestinal bacterial collection.</title>
        <authorList>
            <person name="Pauvert C."/>
            <person name="Hitch T.C.A."/>
            <person name="Clavel T."/>
        </authorList>
    </citation>
    <scope>NUCLEOTIDE SEQUENCE [LARGE SCALE GENOMIC DNA]</scope>
    <source>
        <strain evidence="3 4">CLA-AA-H197</strain>
    </source>
</reference>
<evidence type="ECO:0000313" key="3">
    <source>
        <dbReference type="EMBL" id="MEQ2637178.1"/>
    </source>
</evidence>
<dbReference type="InterPro" id="IPR006311">
    <property type="entry name" value="TAT_signal"/>
</dbReference>
<evidence type="ECO:0000259" key="2">
    <source>
        <dbReference type="Pfam" id="PF00496"/>
    </source>
</evidence>
<name>A0ABV1IE53_9ACTN</name>
<dbReference type="Proteomes" id="UP001478817">
    <property type="component" value="Unassembled WGS sequence"/>
</dbReference>
<dbReference type="PROSITE" id="PS51318">
    <property type="entry name" value="TAT"/>
    <property type="match status" value="1"/>
</dbReference>
<dbReference type="RefSeq" id="WP_349181595.1">
    <property type="nucleotide sequence ID" value="NZ_JBBNGS010000003.1"/>
</dbReference>
<dbReference type="SUPFAM" id="SSF53850">
    <property type="entry name" value="Periplasmic binding protein-like II"/>
    <property type="match status" value="1"/>
</dbReference>
<protein>
    <submittedName>
        <fullName evidence="3">ABC transporter substrate-binding protein</fullName>
    </submittedName>
</protein>
<dbReference type="EMBL" id="JBBNGS010000003">
    <property type="protein sequence ID" value="MEQ2637178.1"/>
    <property type="molecule type" value="Genomic_DNA"/>
</dbReference>
<feature type="signal peptide" evidence="1">
    <location>
        <begin position="1"/>
        <end position="29"/>
    </location>
</feature>